<evidence type="ECO:0000256" key="5">
    <source>
        <dbReference type="ARBA" id="ARBA00023242"/>
    </source>
</evidence>
<reference evidence="8" key="2">
    <citation type="submission" date="2011-02" db="EMBL/GenBank/DDBJ databases">
        <authorList>
            <person name="MacLean D."/>
        </authorList>
    </citation>
    <scope>NUCLEOTIDE SEQUENCE</scope>
</reference>
<feature type="compositionally biased region" description="Low complexity" evidence="7">
    <location>
        <begin position="643"/>
        <end position="654"/>
    </location>
</feature>
<gene>
    <name evidence="8" type="primary">AlNc14C37G3240</name>
    <name evidence="8" type="ORF">ALNC14_037190</name>
</gene>
<reference evidence="8" key="1">
    <citation type="journal article" date="2011" name="PLoS Biol.">
        <title>Gene gain and loss during evolution of obligate parasitism in the white rust pathogen of Arabidopsis thaliana.</title>
        <authorList>
            <person name="Kemen E."/>
            <person name="Gardiner A."/>
            <person name="Schultz-Larsen T."/>
            <person name="Kemen A.C."/>
            <person name="Balmuth A.L."/>
            <person name="Robert-Seilaniantz A."/>
            <person name="Bailey K."/>
            <person name="Holub E."/>
            <person name="Studholme D.J."/>
            <person name="Maclean D."/>
            <person name="Jones J.D."/>
        </authorList>
    </citation>
    <scope>NUCLEOTIDE SEQUENCE</scope>
</reference>
<evidence type="ECO:0000256" key="4">
    <source>
        <dbReference type="ARBA" id="ARBA00023163"/>
    </source>
</evidence>
<dbReference type="InterPro" id="IPR001680">
    <property type="entry name" value="WD40_rpt"/>
</dbReference>
<dbReference type="Gene3D" id="2.130.10.10">
    <property type="entry name" value="YVTN repeat-like/Quinoprotein amine dehydrogenase"/>
    <property type="match status" value="2"/>
</dbReference>
<dbReference type="InterPro" id="IPR019775">
    <property type="entry name" value="WD40_repeat_CS"/>
</dbReference>
<evidence type="ECO:0000256" key="7">
    <source>
        <dbReference type="SAM" id="MobiDB-lite"/>
    </source>
</evidence>
<evidence type="ECO:0000256" key="6">
    <source>
        <dbReference type="PROSITE-ProRule" id="PRU00221"/>
    </source>
</evidence>
<organism evidence="8">
    <name type="scientific">Albugo laibachii Nc14</name>
    <dbReference type="NCBI Taxonomy" id="890382"/>
    <lineage>
        <taxon>Eukaryota</taxon>
        <taxon>Sar</taxon>
        <taxon>Stramenopiles</taxon>
        <taxon>Oomycota</taxon>
        <taxon>Peronosporomycetes</taxon>
        <taxon>Albuginales</taxon>
        <taxon>Albuginaceae</taxon>
        <taxon>Albugo</taxon>
    </lineage>
</organism>
<evidence type="ECO:0000256" key="3">
    <source>
        <dbReference type="ARBA" id="ARBA00022737"/>
    </source>
</evidence>
<dbReference type="Pfam" id="PF00400">
    <property type="entry name" value="WD40"/>
    <property type="match status" value="2"/>
</dbReference>
<dbReference type="InterPro" id="IPR052416">
    <property type="entry name" value="GTF3C_component"/>
</dbReference>
<feature type="repeat" description="WD" evidence="6">
    <location>
        <begin position="204"/>
        <end position="238"/>
    </location>
</feature>
<protein>
    <submittedName>
        <fullName evidence="8">Uncharacterized protein AlNc14C37G3240</fullName>
    </submittedName>
</protein>
<feature type="compositionally biased region" description="Basic and acidic residues" evidence="7">
    <location>
        <begin position="590"/>
        <end position="602"/>
    </location>
</feature>
<dbReference type="AlphaFoldDB" id="F0W8W5"/>
<dbReference type="PANTHER" id="PTHR15052:SF2">
    <property type="entry name" value="GENERAL TRANSCRIPTION FACTOR 3C POLYPEPTIDE 2"/>
    <property type="match status" value="1"/>
</dbReference>
<feature type="region of interest" description="Disordered" evidence="7">
    <location>
        <begin position="507"/>
        <end position="705"/>
    </location>
</feature>
<dbReference type="GO" id="GO:0000127">
    <property type="term" value="C:transcription factor TFIIIC complex"/>
    <property type="evidence" value="ECO:0007669"/>
    <property type="project" value="TreeGrafter"/>
</dbReference>
<evidence type="ECO:0000256" key="2">
    <source>
        <dbReference type="ARBA" id="ARBA00022574"/>
    </source>
</evidence>
<name>F0W8W5_9STRA</name>
<dbReference type="PANTHER" id="PTHR15052">
    <property type="entry name" value="RNA POLYMERASE III TRANSCRIPTION INITIATION FACTOR COMPLEX SUBUNIT"/>
    <property type="match status" value="1"/>
</dbReference>
<proteinExistence type="predicted"/>
<keyword evidence="2 6" id="KW-0853">WD repeat</keyword>
<sequence length="705" mass="78188">MQCLREWSKDAKYEHQFSEIRLKVDRSARPIPSTSNGNTQVDEQVTLRAFDACSLEPNRVAINAGGPIWAMDWHPATSMEETTECTYITIATHPPCSVKDDQIISEEPPDHHYCDQKGGAGLIQIWAVSTSSSLPYLIYAIAHDGGAVWGLKWCPQPCEVMEGIGMLAACFGDGTVQVFHVPRRESSQSQERTCVERLKPIICARIHNVIQMCLQWSPHSADQLLTGGSDGSIALWNLAHVYEVLHGNDNPRHPIDVKPQRRFQDSDTVTKLDTFDWGPGWVALRAVAWSPFDPYIFASTGNDSVLKIWDIREPRIPFRTHRIRSTWGLSLHWLDQRSVAISGDQGPTHCYDIFVGTFKIQYTHPQVDSPIWDINLIHHPKTSLIVSCCAAGFVRVGAIKTGRRGPNNLLDICRLSLVPVSEEEDSPSKVKHLQLDMRETLGKGQDEKDSKAKREFCPRQLAFHRISFSRSDDAVFDGAPCFLAFGGHSGLLLIYNMQYGMSEMLNKLSPNSRKRGRPTSSPGGGKGKARTPAKKQAAVKGAANTTTSVKRPDKKSVPDEIEDLDLKHGKDGPAQTPQSAPIEELGSYPAEKETINIEKPGDVEVATAQRRIEKEDKNQNENEPSAKLKRSGAQNTKAKTGRGRTSSKTSSIGSLDGWLLRGVKKTSKDQDPNMNSADKLPAQNMTIMTRASARIKSTRSTKETK</sequence>
<evidence type="ECO:0000256" key="1">
    <source>
        <dbReference type="ARBA" id="ARBA00004123"/>
    </source>
</evidence>
<dbReference type="EMBL" id="FR824082">
    <property type="protein sequence ID" value="CCA17576.1"/>
    <property type="molecule type" value="Genomic_DNA"/>
</dbReference>
<evidence type="ECO:0000313" key="8">
    <source>
        <dbReference type="EMBL" id="CCA17576.1"/>
    </source>
</evidence>
<dbReference type="PROSITE" id="PS50082">
    <property type="entry name" value="WD_REPEATS_2"/>
    <property type="match status" value="1"/>
</dbReference>
<feature type="compositionally biased region" description="Basic and acidic residues" evidence="7">
    <location>
        <begin position="550"/>
        <end position="571"/>
    </location>
</feature>
<keyword evidence="4" id="KW-0804">Transcription</keyword>
<keyword evidence="3" id="KW-0677">Repeat</keyword>
<dbReference type="SMART" id="SM00320">
    <property type="entry name" value="WD40"/>
    <property type="match status" value="5"/>
</dbReference>
<dbReference type="GO" id="GO:0006383">
    <property type="term" value="P:transcription by RNA polymerase III"/>
    <property type="evidence" value="ECO:0007669"/>
    <property type="project" value="TreeGrafter"/>
</dbReference>
<dbReference type="HOGENOM" id="CLU_391502_0_0_1"/>
<feature type="compositionally biased region" description="Basic and acidic residues" evidence="7">
    <location>
        <begin position="610"/>
        <end position="626"/>
    </location>
</feature>
<comment type="subcellular location">
    <subcellularLocation>
        <location evidence="1">Nucleus</location>
    </subcellularLocation>
</comment>
<dbReference type="InterPro" id="IPR036322">
    <property type="entry name" value="WD40_repeat_dom_sf"/>
</dbReference>
<dbReference type="GO" id="GO:0005634">
    <property type="term" value="C:nucleus"/>
    <property type="evidence" value="ECO:0007669"/>
    <property type="project" value="UniProtKB-SubCell"/>
</dbReference>
<dbReference type="InterPro" id="IPR015943">
    <property type="entry name" value="WD40/YVTN_repeat-like_dom_sf"/>
</dbReference>
<keyword evidence="5" id="KW-0539">Nucleus</keyword>
<accession>F0W8W5</accession>
<dbReference type="SUPFAM" id="SSF50978">
    <property type="entry name" value="WD40 repeat-like"/>
    <property type="match status" value="1"/>
</dbReference>
<dbReference type="PROSITE" id="PS00678">
    <property type="entry name" value="WD_REPEATS_1"/>
    <property type="match status" value="1"/>
</dbReference>